<sequence>MEIMQVTYYTTRDGDPWGLFIKGHVEKETALSAFNAEAENRGFEPVTIEQIEHTFGAFDKTDSEFNFHITTENAAEALPITYVDGEVLELQC</sequence>
<reference evidence="1 2" key="2">
    <citation type="submission" date="2010-08" db="EMBL/GenBank/DDBJ databases">
        <title>The Genome Sequence of Vibrio cholerae strain 2740-80.</title>
        <authorList>
            <consortium name="The Broad Institute Genome Sequencing Platform"/>
            <person name="Colwell R."/>
            <person name="Young S.K."/>
            <person name="Zeng Q."/>
            <person name="Alvarado L."/>
            <person name="Berlin A."/>
            <person name="Chapman S."/>
            <person name="Chen Z."/>
            <person name="Freedman E."/>
            <person name="Gellesch M."/>
            <person name="Goldberg J."/>
            <person name="Griggs A."/>
            <person name="Gujja S."/>
            <person name="Heilman E."/>
            <person name="Heiman D."/>
            <person name="Howarth C."/>
            <person name="Larson L."/>
            <person name="Mehta T."/>
            <person name="Neiman D.N."/>
            <person name="Park D."/>
            <person name="Pearson M."/>
            <person name="Roberts A."/>
            <person name="Saif S."/>
            <person name="Shenoy N."/>
            <person name="Sisk P."/>
            <person name="Stolte C."/>
            <person name="Sykes S."/>
            <person name="White J."/>
            <person name="Yandava C."/>
            <person name="Borodovsky M."/>
            <person name="Heidelberg J."/>
            <person name="Haas B."/>
            <person name="Nusbaum C."/>
            <person name="Birren B."/>
        </authorList>
    </citation>
    <scope>NUCLEOTIDE SEQUENCE [LARGE SCALE GENOMIC DNA]</scope>
    <source>
        <strain evidence="1 2">2740-80</strain>
    </source>
</reference>
<dbReference type="AlphaFoldDB" id="A0A0K9UPG0"/>
<dbReference type="Proteomes" id="UP000003017">
    <property type="component" value="Unassembled WGS sequence"/>
</dbReference>
<gene>
    <name evidence="1" type="ORF">VC274080_022649</name>
</gene>
<protein>
    <submittedName>
        <fullName evidence="1">Uncharacterized protein</fullName>
    </submittedName>
</protein>
<accession>A0A0K9UPG0</accession>
<comment type="caution">
    <text evidence="1">The sequence shown here is derived from an EMBL/GenBank/DDBJ whole genome shotgun (WGS) entry which is preliminary data.</text>
</comment>
<evidence type="ECO:0000313" key="1">
    <source>
        <dbReference type="EMBL" id="KNA57999.1"/>
    </source>
</evidence>
<dbReference type="EMBL" id="AAUT02000021">
    <property type="protein sequence ID" value="KNA57999.1"/>
    <property type="molecule type" value="Genomic_DNA"/>
</dbReference>
<reference evidence="1 2" key="1">
    <citation type="submission" date="2007-01" db="EMBL/GenBank/DDBJ databases">
        <authorList>
            <person name="Kobayashi T."/>
            <person name="Suzuki M."/>
            <person name="Inoue H."/>
            <person name="Itai R.N."/>
            <person name="Takahashi M."/>
            <person name="Nakanishi H."/>
            <person name="Mori S."/>
            <person name="Nishizawa N.K."/>
        </authorList>
    </citation>
    <scope>NUCLEOTIDE SEQUENCE [LARGE SCALE GENOMIC DNA]</scope>
    <source>
        <strain evidence="1 2">2740-80</strain>
    </source>
</reference>
<proteinExistence type="predicted"/>
<name>A0A0K9UPG0_VIBCL</name>
<evidence type="ECO:0000313" key="2">
    <source>
        <dbReference type="Proteomes" id="UP000003017"/>
    </source>
</evidence>
<organism evidence="1 2">
    <name type="scientific">Vibrio cholerae 2740-80</name>
    <dbReference type="NCBI Taxonomy" id="412614"/>
    <lineage>
        <taxon>Bacteria</taxon>
        <taxon>Pseudomonadati</taxon>
        <taxon>Pseudomonadota</taxon>
        <taxon>Gammaproteobacteria</taxon>
        <taxon>Vibrionales</taxon>
        <taxon>Vibrionaceae</taxon>
        <taxon>Vibrio</taxon>
    </lineage>
</organism>